<accession>A0A1Y5TWS5</accession>
<evidence type="ECO:0000313" key="3">
    <source>
        <dbReference type="Proteomes" id="UP000193200"/>
    </source>
</evidence>
<dbReference type="RefSeq" id="WP_085885195.1">
    <property type="nucleotide sequence ID" value="NZ_FWFR01000004.1"/>
</dbReference>
<protein>
    <submittedName>
        <fullName evidence="2">Formyl-coenzyme A transferase</fullName>
        <ecNumber evidence="2">2.8.3.16</ecNumber>
    </submittedName>
</protein>
<dbReference type="Proteomes" id="UP000193200">
    <property type="component" value="Unassembled WGS sequence"/>
</dbReference>
<dbReference type="OrthoDB" id="7488526at2"/>
<evidence type="ECO:0000313" key="2">
    <source>
        <dbReference type="EMBL" id="SLN75366.1"/>
    </source>
</evidence>
<gene>
    <name evidence="2" type="primary">frc_9</name>
    <name evidence="2" type="ORF">OCH7691_03848</name>
</gene>
<dbReference type="PANTHER" id="PTHR48207:SF3">
    <property type="entry name" value="SUCCINATE--HYDROXYMETHYLGLUTARATE COA-TRANSFERASE"/>
    <property type="match status" value="1"/>
</dbReference>
<dbReference type="InParanoid" id="A0A1Y5TWS5"/>
<dbReference type="SUPFAM" id="SSF89796">
    <property type="entry name" value="CoA-transferase family III (CaiB/BaiF)"/>
    <property type="match status" value="1"/>
</dbReference>
<dbReference type="EMBL" id="FWFR01000004">
    <property type="protein sequence ID" value="SLN75366.1"/>
    <property type="molecule type" value="Genomic_DNA"/>
</dbReference>
<dbReference type="InterPro" id="IPR044855">
    <property type="entry name" value="CoA-Trfase_III_dom3_sf"/>
</dbReference>
<dbReference type="Gene3D" id="3.30.1540.10">
    <property type="entry name" value="formyl-coa transferase, domain 3"/>
    <property type="match status" value="1"/>
</dbReference>
<dbReference type="InterPro" id="IPR050483">
    <property type="entry name" value="CoA-transferase_III_domain"/>
</dbReference>
<keyword evidence="3" id="KW-1185">Reference proteome</keyword>
<keyword evidence="1 2" id="KW-0808">Transferase</keyword>
<organism evidence="2 3">
    <name type="scientific">Oceanibacterium hippocampi</name>
    <dbReference type="NCBI Taxonomy" id="745714"/>
    <lineage>
        <taxon>Bacteria</taxon>
        <taxon>Pseudomonadati</taxon>
        <taxon>Pseudomonadota</taxon>
        <taxon>Alphaproteobacteria</taxon>
        <taxon>Sneathiellales</taxon>
        <taxon>Sneathiellaceae</taxon>
        <taxon>Oceanibacterium</taxon>
    </lineage>
</organism>
<dbReference type="AlphaFoldDB" id="A0A1Y5TWS5"/>
<dbReference type="Gene3D" id="3.40.50.10540">
    <property type="entry name" value="Crotonobetainyl-coa:carnitine coa-transferase, domain 1"/>
    <property type="match status" value="1"/>
</dbReference>
<dbReference type="InterPro" id="IPR003673">
    <property type="entry name" value="CoA-Trfase_fam_III"/>
</dbReference>
<sequence length="411" mass="44458">MTGTSANEPARGALPLAGIRVIAVEQYGAGPFGTLYLGDMGAEIIKIEPPATERSPGGDSARQAGAHFLGDNESQFFQAFNLGKKSMQLDIKSAEGRAIFHRLVGTADAVVNNLRGDLPDKLGLTHATLGDIKPGIICAHLSGYGRTGERANWPAYDYLLQAEAGFMALTGEPGQVPTRMGLSVVDYLTGITTAFAMTAALLGAARTGKGRDIDVTLYDVAMHQLTYPATWYLNAGEATGRRPRSGHPSAVPCELFPTRDGHIFIMCVQQKFWERLCAIIERPAWLDDPRFTTPRDRFDNRDLLVDHLDARLGEKTTAEWMALMQGHLPVAPVLDLAGALDNPYFQQQGGIQTIAHPLKADFRAVSNPIRVDGERLAARPAPMLGADTKGILNELGYGDAEIADLRARKII</sequence>
<name>A0A1Y5TWS5_9PROT</name>
<dbReference type="InterPro" id="IPR023606">
    <property type="entry name" value="CoA-Trfase_III_dom_1_sf"/>
</dbReference>
<dbReference type="EC" id="2.8.3.16" evidence="2"/>
<evidence type="ECO:0000256" key="1">
    <source>
        <dbReference type="ARBA" id="ARBA00022679"/>
    </source>
</evidence>
<dbReference type="GO" id="GO:0033608">
    <property type="term" value="F:formyl-CoA transferase activity"/>
    <property type="evidence" value="ECO:0007669"/>
    <property type="project" value="UniProtKB-EC"/>
</dbReference>
<dbReference type="Pfam" id="PF02515">
    <property type="entry name" value="CoA_transf_3"/>
    <property type="match status" value="1"/>
</dbReference>
<proteinExistence type="predicted"/>
<dbReference type="PANTHER" id="PTHR48207">
    <property type="entry name" value="SUCCINATE--HYDROXYMETHYLGLUTARATE COA-TRANSFERASE"/>
    <property type="match status" value="1"/>
</dbReference>
<reference evidence="2 3" key="1">
    <citation type="submission" date="2017-03" db="EMBL/GenBank/DDBJ databases">
        <authorList>
            <person name="Afonso C.L."/>
            <person name="Miller P.J."/>
            <person name="Scott M.A."/>
            <person name="Spackman E."/>
            <person name="Goraichik I."/>
            <person name="Dimitrov K.M."/>
            <person name="Suarez D.L."/>
            <person name="Swayne D.E."/>
        </authorList>
    </citation>
    <scope>NUCLEOTIDE SEQUENCE [LARGE SCALE GENOMIC DNA]</scope>
    <source>
        <strain evidence="2 3">CECT 7691</strain>
    </source>
</reference>